<dbReference type="ESTHER" id="9noca-a0a098bvy8">
    <property type="family name" value="Abhydrolase_9"/>
</dbReference>
<dbReference type="KEGG" id="rrz:CS378_06010"/>
<dbReference type="RefSeq" id="WP_010596582.1">
    <property type="nucleotide sequence ID" value="NZ_CP023714.1"/>
</dbReference>
<dbReference type="Proteomes" id="UP000042997">
    <property type="component" value="Unassembled WGS sequence"/>
</dbReference>
<feature type="domain" description="Alpha/beta-hydrolase N-terminal" evidence="2">
    <location>
        <begin position="40"/>
        <end position="171"/>
    </location>
</feature>
<dbReference type="EMBL" id="CCSD01000103">
    <property type="protein sequence ID" value="CDZ91886.1"/>
    <property type="molecule type" value="Genomic_DNA"/>
</dbReference>
<sequence>MDAPMSGRATSPGAGFDVLARRCPRVAATVAVTVAVWVSLAPSLLPRPALAQAAVSGCAAAAAAGAAGLCRRRNAGSARPVARAVALLAAAVALGWTVLAAAQWQDGLRAAMGRPPTGTGHWIVVCVCSSCILGATRVLGRVPEAWRRRADVRAGVATAAAVTLGAVVAVAPVGAGPAYPDTAPVAATAAGSPSSLVAWQSLGDEGRRFVSADARAIRTYVGLGSAPDVRSRAALAVRELERAGGFARAHVVVVVPTGSGWVDPGAVRGFAALFGGDVALVAQQYSSAPSWVTFLFDRDAAAESARALLTSVRSRIDALDPVRRPQVHVYGQSLGAVGGSAALASTATGPCAAIWAGPPAGAVRTDGAAVTANTSDPVVWWRPSLLWSPPDLSRARRDAPVPRWLPVVSFVQATLDLPVALDAPPGHGHRYGPDQARCDRP</sequence>
<dbReference type="eggNOG" id="COG4425">
    <property type="taxonomic scope" value="Bacteria"/>
</dbReference>
<feature type="domain" description="Alpha/beta-hydrolase catalytic" evidence="1">
    <location>
        <begin position="371"/>
        <end position="435"/>
    </location>
</feature>
<dbReference type="Pfam" id="PF10081">
    <property type="entry name" value="Abhydrolase_9"/>
    <property type="match status" value="2"/>
</dbReference>
<dbReference type="Pfam" id="PF15420">
    <property type="entry name" value="Abhydrolase_9_N"/>
    <property type="match status" value="2"/>
</dbReference>
<protein>
    <submittedName>
        <fullName evidence="3">Uncharacterized protein</fullName>
    </submittedName>
</protein>
<feature type="domain" description="Alpha/beta-hydrolase catalytic" evidence="1">
    <location>
        <begin position="217"/>
        <end position="360"/>
    </location>
</feature>
<feature type="domain" description="Alpha/beta-hydrolase N-terminal" evidence="2">
    <location>
        <begin position="182"/>
        <end position="211"/>
    </location>
</feature>
<dbReference type="GeneID" id="66836503"/>
<dbReference type="OrthoDB" id="4397445at2"/>
<evidence type="ECO:0000313" key="4">
    <source>
        <dbReference type="Proteomes" id="UP000042997"/>
    </source>
</evidence>
<evidence type="ECO:0000259" key="1">
    <source>
        <dbReference type="Pfam" id="PF10081"/>
    </source>
</evidence>
<reference evidence="3 4" key="1">
    <citation type="journal article" date="2014" name="Genome Announc.">
        <title>Draft Genome Sequence of Propane- and Butane-Oxidizing Actinobacterium Rhodococcus ruber IEGM 231.</title>
        <authorList>
            <person name="Ivshina I.B."/>
            <person name="Kuyukina M.S."/>
            <person name="Krivoruchko A.V."/>
            <person name="Barbe V."/>
            <person name="Fischer C."/>
        </authorList>
    </citation>
    <scope>NUCLEOTIDE SEQUENCE [LARGE SCALE GENOMIC DNA]</scope>
</reference>
<accession>A0A098BVY8</accession>
<gene>
    <name evidence="3" type="ORF">RHRU231_880082</name>
</gene>
<dbReference type="AlphaFoldDB" id="A0A098BVY8"/>
<dbReference type="InterPro" id="IPR027788">
    <property type="entry name" value="Alpha/beta-hydrolase_N_dom"/>
</dbReference>
<dbReference type="InterPro" id="IPR027787">
    <property type="entry name" value="Alpha/beta-hydrolase_catalytic"/>
</dbReference>
<organism evidence="3 4">
    <name type="scientific">Rhodococcus ruber</name>
    <dbReference type="NCBI Taxonomy" id="1830"/>
    <lineage>
        <taxon>Bacteria</taxon>
        <taxon>Bacillati</taxon>
        <taxon>Actinomycetota</taxon>
        <taxon>Actinomycetes</taxon>
        <taxon>Mycobacteriales</taxon>
        <taxon>Nocardiaceae</taxon>
        <taxon>Rhodococcus</taxon>
    </lineage>
</organism>
<evidence type="ECO:0000313" key="3">
    <source>
        <dbReference type="EMBL" id="CDZ91886.1"/>
    </source>
</evidence>
<name>A0A098BVY8_9NOCA</name>
<evidence type="ECO:0000259" key="2">
    <source>
        <dbReference type="Pfam" id="PF15420"/>
    </source>
</evidence>
<proteinExistence type="predicted"/>